<proteinExistence type="predicted"/>
<protein>
    <submittedName>
        <fullName evidence="1">Uncharacterized protein</fullName>
    </submittedName>
</protein>
<evidence type="ECO:0000313" key="1">
    <source>
        <dbReference type="EMBL" id="KKU03341.1"/>
    </source>
</evidence>
<gene>
    <name evidence="1" type="ORF">UX05_C0002G0097</name>
</gene>
<accession>A0A0G1M4Z8</accession>
<comment type="caution">
    <text evidence="1">The sequence shown here is derived from an EMBL/GenBank/DDBJ whole genome shotgun (WGS) entry which is preliminary data.</text>
</comment>
<evidence type="ECO:0000313" key="2">
    <source>
        <dbReference type="Proteomes" id="UP000034264"/>
    </source>
</evidence>
<name>A0A0G1M4Z8_9BACT</name>
<dbReference type="AlphaFoldDB" id="A0A0G1M4Z8"/>
<reference evidence="1 2" key="1">
    <citation type="journal article" date="2015" name="Nature">
        <title>rRNA introns, odd ribosomes, and small enigmatic genomes across a large radiation of phyla.</title>
        <authorList>
            <person name="Brown C.T."/>
            <person name="Hug L.A."/>
            <person name="Thomas B.C."/>
            <person name="Sharon I."/>
            <person name="Castelle C.J."/>
            <person name="Singh A."/>
            <person name="Wilkins M.J."/>
            <person name="Williams K.H."/>
            <person name="Banfield J.F."/>
        </authorList>
    </citation>
    <scope>NUCLEOTIDE SEQUENCE [LARGE SCALE GENOMIC DNA]</scope>
</reference>
<dbReference type="Proteomes" id="UP000034264">
    <property type="component" value="Unassembled WGS sequence"/>
</dbReference>
<sequence length="35" mass="4040">MQYVDIVGLQVFITITIINFGFDMDWAVNFKCEPA</sequence>
<organism evidence="1 2">
    <name type="scientific">Candidatus Amesbacteria bacterium GW2011_GWC2_45_19</name>
    <dbReference type="NCBI Taxonomy" id="1618366"/>
    <lineage>
        <taxon>Bacteria</taxon>
        <taxon>Candidatus Amesiibacteriota</taxon>
    </lineage>
</organism>
<dbReference type="EMBL" id="LCKS01000002">
    <property type="protein sequence ID" value="KKU03341.1"/>
    <property type="molecule type" value="Genomic_DNA"/>
</dbReference>